<accession>I3EEH3</accession>
<dbReference type="AlphaFoldDB" id="I3EEH3"/>
<evidence type="ECO:0000313" key="2">
    <source>
        <dbReference type="Proteomes" id="UP000002872"/>
    </source>
</evidence>
<name>I3EEH3_NEMP3</name>
<gene>
    <name evidence="1" type="ORF">NEQG_02167</name>
</gene>
<dbReference type="OrthoDB" id="10289352at2759"/>
<dbReference type="EMBL" id="GL870881">
    <property type="protein sequence ID" value="EIJ87620.1"/>
    <property type="molecule type" value="Genomic_DNA"/>
</dbReference>
<dbReference type="HOGENOM" id="CLU_009683_3_0_1"/>
<dbReference type="VEuPathDB" id="MicrosporidiaDB:NEQG_02167"/>
<keyword evidence="2" id="KW-1185">Reference proteome</keyword>
<evidence type="ECO:0000313" key="1">
    <source>
        <dbReference type="EMBL" id="EIJ87620.1"/>
    </source>
</evidence>
<reference evidence="1" key="1">
    <citation type="submission" date="2011-01" db="EMBL/GenBank/DDBJ databases">
        <title>The Genome Sequence of Nematocida parisii strain ERTm3.</title>
        <authorList>
            <consortium name="The Broad Institute Genome Sequencing Platform"/>
            <consortium name="The Broad Institute Genome Sequencing Center for Infectious Disease"/>
            <person name="Cuomo C."/>
            <person name="Troemel E."/>
            <person name="Young S.K."/>
            <person name="Zeng Q."/>
            <person name="Gargeya S."/>
            <person name="Fitzgerald M."/>
            <person name="Haas B."/>
            <person name="Abouelleil A."/>
            <person name="Alvarado L."/>
            <person name="Arachchi H.M."/>
            <person name="Berlin A."/>
            <person name="Chapman S.B."/>
            <person name="Gearin G."/>
            <person name="Goldberg J."/>
            <person name="Griggs A."/>
            <person name="Gujja S."/>
            <person name="Hansen M."/>
            <person name="Heiman D."/>
            <person name="Howarth C."/>
            <person name="Larimer J."/>
            <person name="Lui A."/>
            <person name="MacDonald P.J.P."/>
            <person name="McCowen C."/>
            <person name="Montmayeur A."/>
            <person name="Murphy C."/>
            <person name="Neiman D."/>
            <person name="Pearson M."/>
            <person name="Priest M."/>
            <person name="Roberts A."/>
            <person name="Saif S."/>
            <person name="Shea T."/>
            <person name="Sisk P."/>
            <person name="Stolte C."/>
            <person name="Sykes S."/>
            <person name="Wortman J."/>
            <person name="Nusbaum C."/>
            <person name="Birren B."/>
        </authorList>
    </citation>
    <scope>NUCLEOTIDE SEQUENCE</scope>
    <source>
        <strain evidence="1">ERTm3</strain>
    </source>
</reference>
<protein>
    <submittedName>
        <fullName evidence="1">Uncharacterized protein</fullName>
    </submittedName>
</protein>
<dbReference type="Proteomes" id="UP000002872">
    <property type="component" value="Unassembled WGS sequence"/>
</dbReference>
<sequence length="947" mass="110153">MILMQKERAEIIFVLLLFYIIANARLEQNDILYIHMQSIGSTKFKIRVNPEGPLGLIRAKISYDEGYLFNKRIFSSEIDIDYGLILNSEENFYIRNYGKDKTFVIHKNAGELEEYRRNYHNVLISMFSPVNDCLYIYPIEEKNDSFFIFLKNLKSPIHAYKILGSLLLLSEGMDILLTLEGQNQTEKTLVLLKKKDNNEGVEEDCTFNMNISLSIAENSNNSKKSKICVYQKETENIIQFFIDCKNSPLIQKEENMSEPTSLKELKRGKFLTSARWLIQLYIYEYIDTADQMMEFIRVVYNLVNKNRFYTKKNSDQERKETNIILKCFMFISSDAESDNLLNNIQYIKSYTSILNKPQEKVTPFSKEEHLSSYDSNNVFGKLPWRFLHMGKTTTNNSSEAALLALFCYFAFDPTTNTYSMDHIEPERSKLKNFFQKYRVPEKEISIQMMNDWVFLLRKTLDNSTLFLNEEIKISIAPGIVNMLYIILKLIGICNSKNDRNSRLNEILQKISLAHPVHCTDTIFLDIQEYLTYIFKQASRSCSYRPNSNENHKISEIEVEISWLKSILRNEQIDILGNITVKYTRDGVISLLKIEHLPRLIQFFILPEEKTVPNSVQAQLHKLKKQQPPPFTFTQCMIAYYIEKKELNFISSRYSLSAPIIQIKAISNTAQEFIAALFLYKKIESNWYKEEILAGILMRVIGITLSDENHIVRLCSNIFGSMALNKKNITTLPLACILYSKIYKHSLIHKKLKVESAHYFNAIEKIECRKLALIFRYIINTNSQYAILKWINTHLNTSKVVYTWSLSSIFSMISSLEIVVMTKCLTNNYANIDNIVSIVKNEKTNNLLIKPIHSNTKSTSSLLLIFIGALCQEGKCKGHIMNLFKMIDVCAEYGIIDCDLWSAEYHKNIITRLNSMKEYIYKNVPTMNADRFSKVLECYQNSACIYAR</sequence>
<dbReference type="InParanoid" id="I3EEH3"/>
<organism evidence="1 2">
    <name type="scientific">Nematocida parisii (strain ERTm3)</name>
    <name type="common">Nematode killer fungus</name>
    <dbReference type="NCBI Taxonomy" id="935791"/>
    <lineage>
        <taxon>Eukaryota</taxon>
        <taxon>Fungi</taxon>
        <taxon>Fungi incertae sedis</taxon>
        <taxon>Microsporidia</taxon>
        <taxon>Nematocida</taxon>
    </lineage>
</organism>
<proteinExistence type="predicted"/>